<dbReference type="InterPro" id="IPR029045">
    <property type="entry name" value="ClpP/crotonase-like_dom_sf"/>
</dbReference>
<evidence type="ECO:0000259" key="2">
    <source>
        <dbReference type="PROSITE" id="PS50989"/>
    </source>
</evidence>
<dbReference type="InterPro" id="IPR011763">
    <property type="entry name" value="COA_CT_C"/>
</dbReference>
<dbReference type="PANTHER" id="PTHR43842">
    <property type="entry name" value="PROPIONYL-COA CARBOXYLASE BETA CHAIN"/>
    <property type="match status" value="1"/>
</dbReference>
<evidence type="ECO:0000313" key="4">
    <source>
        <dbReference type="Proteomes" id="UP001366166"/>
    </source>
</evidence>
<dbReference type="Gene3D" id="3.90.226.10">
    <property type="entry name" value="2-enoyl-CoA Hydratase, Chain A, domain 1"/>
    <property type="match status" value="2"/>
</dbReference>
<keyword evidence="4" id="KW-1185">Reference proteome</keyword>
<dbReference type="SUPFAM" id="SSF52096">
    <property type="entry name" value="ClpP/crotonase"/>
    <property type="match status" value="2"/>
</dbReference>
<dbReference type="GO" id="GO:0009317">
    <property type="term" value="C:acetyl-CoA carboxylase complex"/>
    <property type="evidence" value="ECO:0007669"/>
    <property type="project" value="TreeGrafter"/>
</dbReference>
<dbReference type="PANTHER" id="PTHR43842:SF2">
    <property type="entry name" value="PROPIONYL-COA CARBOXYLASE BETA CHAIN, MITOCHONDRIAL"/>
    <property type="match status" value="1"/>
</dbReference>
<sequence length="511" mass="55964">MDEHPLLQQKQTLINSTSPEVAQKLFYDKDMFTPRERLDKLLDAGSFAELDVFARHQYSDFGMDRREIPADGVITGFGEISGRKVCVYAQDFAALGGTYGEMHGKKICALMDLAAEAQVPIIGICHSGGLRLHETLGPEGMFGHLFRRNTLYSGVVPQISIILGIVAGGQAYSPGLTDFILTTKSSCTYIAGPAFVQAQTGQAISDEELGGAPMHSRVSGLVDIMEESEEEILAQARRLLDFLPQSWQSPTPKLDCTDDPERAEASLDKVAPQMSFMPFDMHKVINAVVDQGDFLETKPLYAANMITGFARLNGRSVGIMANQPKVLGGVIDIKAAEKGARFVRFCDAFNIPVITFQDSPAYLIGREMERGGMIYRGAKLLHAYAEATVPVITVIVRKAYAGSYIAMGSQYIGADLVYAWPGAEISSVAPKTAASVIFRKEIAQAKDPAEAQELLDYYYQNYVNPIRAASLRHINDIIRPSDTRPTLIKALELLVNKKKLVPAKKHGNIPL</sequence>
<dbReference type="Pfam" id="PF01039">
    <property type="entry name" value="Carboxyl_trans"/>
    <property type="match status" value="1"/>
</dbReference>
<protein>
    <submittedName>
        <fullName evidence="3">Methylmalonyl-CoA carboxyltransferase</fullName>
    </submittedName>
</protein>
<reference evidence="4" key="1">
    <citation type="journal article" date="2023" name="Arch. Microbiol.">
        <title>Desulfoferula mesophilus gen. nov. sp. nov., a mesophilic sulfate-reducing bacterium isolated from a brackish lake sediment.</title>
        <authorList>
            <person name="Watanabe T."/>
            <person name="Yabe T."/>
            <person name="Tsuji J.M."/>
            <person name="Fukui M."/>
        </authorList>
    </citation>
    <scope>NUCLEOTIDE SEQUENCE [LARGE SCALE GENOMIC DNA]</scope>
    <source>
        <strain evidence="4">12FAK</strain>
    </source>
</reference>
<feature type="domain" description="CoA carboxyltransferase N-terminal" evidence="1">
    <location>
        <begin position="1"/>
        <end position="255"/>
    </location>
</feature>
<evidence type="ECO:0000259" key="1">
    <source>
        <dbReference type="PROSITE" id="PS50980"/>
    </source>
</evidence>
<feature type="domain" description="CoA carboxyltransferase C-terminal" evidence="2">
    <location>
        <begin position="259"/>
        <end position="493"/>
    </location>
</feature>
<dbReference type="Proteomes" id="UP001366166">
    <property type="component" value="Chromosome"/>
</dbReference>
<dbReference type="InterPro" id="IPR034733">
    <property type="entry name" value="AcCoA_carboxyl_beta"/>
</dbReference>
<proteinExistence type="predicted"/>
<evidence type="ECO:0000313" key="3">
    <source>
        <dbReference type="EMBL" id="BEQ16980.1"/>
    </source>
</evidence>
<dbReference type="GO" id="GO:0004658">
    <property type="term" value="F:propionyl-CoA carboxylase activity"/>
    <property type="evidence" value="ECO:0007669"/>
    <property type="project" value="TreeGrafter"/>
</dbReference>
<dbReference type="EMBL" id="AP028679">
    <property type="protein sequence ID" value="BEQ16980.1"/>
    <property type="molecule type" value="Genomic_DNA"/>
</dbReference>
<dbReference type="AlphaFoldDB" id="A0AAU9EJS5"/>
<accession>A0AAU9EJS5</accession>
<name>A0AAU9EJS5_9BACT</name>
<dbReference type="KEGG" id="dmp:FAK_40460"/>
<dbReference type="PROSITE" id="PS50989">
    <property type="entry name" value="COA_CT_CTER"/>
    <property type="match status" value="1"/>
</dbReference>
<dbReference type="InterPro" id="IPR011762">
    <property type="entry name" value="COA_CT_N"/>
</dbReference>
<gene>
    <name evidence="3" type="ORF">FAK_40460</name>
</gene>
<dbReference type="RefSeq" id="WP_338603582.1">
    <property type="nucleotide sequence ID" value="NZ_AP028679.1"/>
</dbReference>
<dbReference type="InterPro" id="IPR051047">
    <property type="entry name" value="AccD/PCCB"/>
</dbReference>
<dbReference type="PROSITE" id="PS50980">
    <property type="entry name" value="COA_CT_NTER"/>
    <property type="match status" value="1"/>
</dbReference>
<organism evidence="3 4">
    <name type="scientific">Desulfoferula mesophila</name>
    <dbReference type="NCBI Taxonomy" id="3058419"/>
    <lineage>
        <taxon>Bacteria</taxon>
        <taxon>Pseudomonadati</taxon>
        <taxon>Thermodesulfobacteriota</taxon>
        <taxon>Desulfarculia</taxon>
        <taxon>Desulfarculales</taxon>
        <taxon>Desulfarculaceae</taxon>
        <taxon>Desulfoferula</taxon>
    </lineage>
</organism>